<dbReference type="InterPro" id="IPR027051">
    <property type="entry name" value="XdhC_Rossmann_dom"/>
</dbReference>
<dbReference type="PANTHER" id="PTHR30388:SF6">
    <property type="entry name" value="XANTHINE DEHYDROGENASE SUBUNIT A-RELATED"/>
    <property type="match status" value="1"/>
</dbReference>
<dbReference type="EMBL" id="JAMD01000004">
    <property type="protein sequence ID" value="KEJ95968.1"/>
    <property type="molecule type" value="Genomic_DNA"/>
</dbReference>
<dbReference type="SUPFAM" id="SSF51735">
    <property type="entry name" value="NAD(P)-binding Rossmann-fold domains"/>
    <property type="match status" value="1"/>
</dbReference>
<accession>A0A073J022</accession>
<feature type="domain" description="XdhC- CoxI" evidence="1">
    <location>
        <begin position="11"/>
        <end position="71"/>
    </location>
</feature>
<proteinExistence type="predicted"/>
<evidence type="ECO:0000259" key="2">
    <source>
        <dbReference type="Pfam" id="PF13478"/>
    </source>
</evidence>
<dbReference type="Proteomes" id="UP000027746">
    <property type="component" value="Unassembled WGS sequence"/>
</dbReference>
<dbReference type="Gene3D" id="3.40.50.720">
    <property type="entry name" value="NAD(P)-binding Rossmann-like Domain"/>
    <property type="match status" value="1"/>
</dbReference>
<sequence length="316" mass="33478">MMDLDALGTAIEAQGRVVRIVLADVRGSAPRAAGTSMLVWGGGLSGTIGGGRLELEAVRHARGMLALDAPRARVEKLALGPTLNQCCGGAVVIVLEWFDAARFRAIETEYDGVWARRVSGAEDMPAPMQRACAQAAEGGAPLRAMLQGGWMAESLWQERQQVVIYGAGHVGRALAGVLHPLPQYDVLVSDVRAGELAQLPGAIARTDAVPTDVLAGADDSAAHYIMTPEHDYDLELCHHLLNREFAFAGLIGSATKWARFRSRLAALGHSPARIENITCPIGDPALGKHPQAIAVGVAAQLLMLRKPLPALTKETA</sequence>
<reference evidence="3 4" key="1">
    <citation type="submission" date="2014-01" db="EMBL/GenBank/DDBJ databases">
        <title>Sulfitobacter sp. H3 (MCCC 1A00686) Genome Sequencing.</title>
        <authorList>
            <person name="Lai Q."/>
            <person name="Hong Z."/>
        </authorList>
    </citation>
    <scope>NUCLEOTIDE SEQUENCE [LARGE SCALE GENOMIC DNA]</scope>
    <source>
        <strain evidence="3 4">H3</strain>
    </source>
</reference>
<dbReference type="InterPro" id="IPR036291">
    <property type="entry name" value="NAD(P)-bd_dom_sf"/>
</dbReference>
<dbReference type="GeneID" id="68871219"/>
<evidence type="ECO:0000313" key="4">
    <source>
        <dbReference type="Proteomes" id="UP000027746"/>
    </source>
</evidence>
<dbReference type="InterPro" id="IPR052698">
    <property type="entry name" value="MoCofactor_Util/Proc"/>
</dbReference>
<dbReference type="Pfam" id="PF13478">
    <property type="entry name" value="XdhC_C"/>
    <property type="match status" value="1"/>
</dbReference>
<feature type="domain" description="XdhC Rossmann" evidence="2">
    <location>
        <begin position="162"/>
        <end position="301"/>
    </location>
</feature>
<keyword evidence="4" id="KW-1185">Reference proteome</keyword>
<evidence type="ECO:0000259" key="1">
    <source>
        <dbReference type="Pfam" id="PF02625"/>
    </source>
</evidence>
<protein>
    <recommendedName>
        <fullName evidence="5">Xanthine dehydrogenase accessory protein XdhC</fullName>
    </recommendedName>
</protein>
<dbReference type="InterPro" id="IPR003777">
    <property type="entry name" value="XdhC_CoxI"/>
</dbReference>
<organism evidence="3 4">
    <name type="scientific">Pseudosulfitobacter pseudonitzschiae</name>
    <dbReference type="NCBI Taxonomy" id="1402135"/>
    <lineage>
        <taxon>Bacteria</taxon>
        <taxon>Pseudomonadati</taxon>
        <taxon>Pseudomonadota</taxon>
        <taxon>Alphaproteobacteria</taxon>
        <taxon>Rhodobacterales</taxon>
        <taxon>Roseobacteraceae</taxon>
        <taxon>Pseudosulfitobacter</taxon>
    </lineage>
</organism>
<evidence type="ECO:0008006" key="5">
    <source>
        <dbReference type="Google" id="ProtNLM"/>
    </source>
</evidence>
<evidence type="ECO:0000313" key="3">
    <source>
        <dbReference type="EMBL" id="KEJ95968.1"/>
    </source>
</evidence>
<dbReference type="OrthoDB" id="61481at2"/>
<name>A0A073J022_9RHOB</name>
<gene>
    <name evidence="3" type="ORF">SUH3_17035</name>
</gene>
<dbReference type="Pfam" id="PF02625">
    <property type="entry name" value="XdhC_CoxI"/>
    <property type="match status" value="1"/>
</dbReference>
<dbReference type="InterPro" id="IPR014308">
    <property type="entry name" value="Xanthine_DH_XdhC"/>
</dbReference>
<dbReference type="NCBIfam" id="TIGR02964">
    <property type="entry name" value="xanthine_xdhC"/>
    <property type="match status" value="1"/>
</dbReference>
<dbReference type="PANTHER" id="PTHR30388">
    <property type="entry name" value="ALDEHYDE OXIDOREDUCTASE MOLYBDENUM COFACTOR ASSEMBLY PROTEIN"/>
    <property type="match status" value="1"/>
</dbReference>
<comment type="caution">
    <text evidence="3">The sequence shown here is derived from an EMBL/GenBank/DDBJ whole genome shotgun (WGS) entry which is preliminary data.</text>
</comment>
<dbReference type="RefSeq" id="WP_051694195.1">
    <property type="nucleotide sequence ID" value="NZ_CP054599.1"/>
</dbReference>
<dbReference type="AlphaFoldDB" id="A0A073J022"/>